<accession>A0A2T4UKE5</accession>
<dbReference type="Pfam" id="PF14312">
    <property type="entry name" value="FG-GAP_2"/>
    <property type="match status" value="7"/>
</dbReference>
<evidence type="ECO:0000313" key="6">
    <source>
        <dbReference type="EMBL" id="PTL59722.1"/>
    </source>
</evidence>
<reference evidence="6 7" key="1">
    <citation type="submission" date="2018-03" db="EMBL/GenBank/DDBJ databases">
        <title>Aquarubrobacter algicola gen. nov., sp. nov., a novel actinobacterium isolated from shallow eutrophic lake during the end of cyanobacterial harmful algal blooms.</title>
        <authorList>
            <person name="Chun S.J."/>
        </authorList>
    </citation>
    <scope>NUCLEOTIDE SEQUENCE [LARGE SCALE GENOMIC DNA]</scope>
    <source>
        <strain evidence="6 7">Seoho-28</strain>
    </source>
</reference>
<evidence type="ECO:0000256" key="1">
    <source>
        <dbReference type="ARBA" id="ARBA00022729"/>
    </source>
</evidence>
<comment type="caution">
    <text evidence="6">The sequence shown here is derived from an EMBL/GenBank/DDBJ whole genome shotgun (WGS) entry which is preliminary data.</text>
</comment>
<feature type="compositionally biased region" description="Low complexity" evidence="4">
    <location>
        <begin position="683"/>
        <end position="709"/>
    </location>
</feature>
<dbReference type="RefSeq" id="WP_107568365.1">
    <property type="nucleotide sequence ID" value="NZ_PYYB01000001.1"/>
</dbReference>
<dbReference type="SMART" id="SM00191">
    <property type="entry name" value="Int_alpha"/>
    <property type="match status" value="4"/>
</dbReference>
<protein>
    <recommendedName>
        <fullName evidence="8">FG-GAP repeat protein</fullName>
    </recommendedName>
</protein>
<evidence type="ECO:0000256" key="3">
    <source>
        <dbReference type="ARBA" id="ARBA00023180"/>
    </source>
</evidence>
<evidence type="ECO:0000313" key="7">
    <source>
        <dbReference type="Proteomes" id="UP000240739"/>
    </source>
</evidence>
<feature type="chain" id="PRO_5015406343" description="FG-GAP repeat protein" evidence="5">
    <location>
        <begin position="30"/>
        <end position="797"/>
    </location>
</feature>
<dbReference type="AlphaFoldDB" id="A0A2T4UKE5"/>
<evidence type="ECO:0000256" key="5">
    <source>
        <dbReference type="SAM" id="SignalP"/>
    </source>
</evidence>
<dbReference type="EMBL" id="PYYB01000001">
    <property type="protein sequence ID" value="PTL59722.1"/>
    <property type="molecule type" value="Genomic_DNA"/>
</dbReference>
<organism evidence="6 7">
    <name type="scientific">Paraconexibacter algicola</name>
    <dbReference type="NCBI Taxonomy" id="2133960"/>
    <lineage>
        <taxon>Bacteria</taxon>
        <taxon>Bacillati</taxon>
        <taxon>Actinomycetota</taxon>
        <taxon>Thermoleophilia</taxon>
        <taxon>Solirubrobacterales</taxon>
        <taxon>Paraconexibacteraceae</taxon>
        <taxon>Paraconexibacter</taxon>
    </lineage>
</organism>
<proteinExistence type="predicted"/>
<sequence length="797" mass="79930">MSRSALRRALACALVVVPGALAGASSAHAALAQQAYVKPQHSPVGQFFGHGVAIDGDTMVVGARAESSGAVGVNDSPTATPARPASGAAYVYVRTGTTWTQQAYLKASNPGENDGFGWSVDVDGDTIVVGARDEDSAAVGVNGNEADDTAGNSGAAYVFTRTGTTWSQQAYLKASNTEANDNYGVSVGVDGDTIVVGAAAEASASTGVNGNQNVNGTPASGAAYVYTRTAGSWSQQAYLKASNTGFNDRFAAVAVSGDRIVVGAWGEASQSPLGDQSNNAASGAGAAYVFARTGTTWAQEAFLKAGTVGTNDRFGWSVAIDGSTIAIGATGDDSVATGVGGTEADDSANDAGAAWVFLRSASGEWTRQAYVKASNTRAGQSFGHAIAVDGDRLVVAATGESSTDRSVDGPNPSSTSASLSGAAFTYTRSGTTWTPEHRLKASNADNGDSFGWSVGVSGGTVVSGAYLEDGAATGINGDQTSNTAMSAGAAYVFAAPLPARPTQVGTDPSGGGNTTSPKVRGVAPAGSTVTVYRSADCSGAPVGSGTAAAFAVGGAGIPITVPANTVSTLTATATVDGVASPCSEAITYEHDGVAPGKPTLAVTRVSATQVRVRVTGTEPGLVFLFRAAMCSGPPQPALSTAQAADEGFLVDAPESGTTTISATVTDRFNNPGACSDPVTIGTAPASPASPAAPASPAVAPDGGPAAGPAAPVVTPNVCRSVRRFTVRLLRGARSATVTLGGRRLAVRREQGRLVTTVDLRGRPAQTVTLRIRVLTRGGRVLQQTRTYRTCVFVRAAT</sequence>
<gene>
    <name evidence="6" type="ORF">C7Y72_08680</name>
</gene>
<dbReference type="InterPro" id="IPR013519">
    <property type="entry name" value="Int_alpha_beta-p"/>
</dbReference>
<dbReference type="OrthoDB" id="614750at2"/>
<keyword evidence="3" id="KW-0325">Glycoprotein</keyword>
<name>A0A2T4UKE5_9ACTN</name>
<dbReference type="InterPro" id="IPR013517">
    <property type="entry name" value="FG-GAP"/>
</dbReference>
<feature type="region of interest" description="Disordered" evidence="4">
    <location>
        <begin position="682"/>
        <end position="709"/>
    </location>
</feature>
<keyword evidence="7" id="KW-1185">Reference proteome</keyword>
<feature type="signal peptide" evidence="5">
    <location>
        <begin position="1"/>
        <end position="29"/>
    </location>
</feature>
<feature type="region of interest" description="Disordered" evidence="4">
    <location>
        <begin position="503"/>
        <end position="522"/>
    </location>
</feature>
<keyword evidence="1 5" id="KW-0732">Signal</keyword>
<evidence type="ECO:0000256" key="4">
    <source>
        <dbReference type="SAM" id="MobiDB-lite"/>
    </source>
</evidence>
<dbReference type="Gene3D" id="2.130.10.130">
    <property type="entry name" value="Integrin alpha, N-terminal"/>
    <property type="match status" value="3"/>
</dbReference>
<dbReference type="Proteomes" id="UP000240739">
    <property type="component" value="Unassembled WGS sequence"/>
</dbReference>
<evidence type="ECO:0000256" key="2">
    <source>
        <dbReference type="ARBA" id="ARBA00022737"/>
    </source>
</evidence>
<keyword evidence="2" id="KW-0677">Repeat</keyword>
<dbReference type="PANTHER" id="PTHR36220">
    <property type="entry name" value="UNNAMED PRODUCT"/>
    <property type="match status" value="1"/>
</dbReference>
<dbReference type="InterPro" id="IPR028994">
    <property type="entry name" value="Integrin_alpha_N"/>
</dbReference>
<dbReference type="PANTHER" id="PTHR36220:SF1">
    <property type="entry name" value="GAMMA TUBULIN COMPLEX COMPONENT C-TERMINAL DOMAIN-CONTAINING PROTEIN"/>
    <property type="match status" value="1"/>
</dbReference>
<evidence type="ECO:0008006" key="8">
    <source>
        <dbReference type="Google" id="ProtNLM"/>
    </source>
</evidence>
<feature type="region of interest" description="Disordered" evidence="4">
    <location>
        <begin position="399"/>
        <end position="419"/>
    </location>
</feature>